<dbReference type="OrthoDB" id="8063979at2759"/>
<dbReference type="SUPFAM" id="SSF53098">
    <property type="entry name" value="Ribonuclease H-like"/>
    <property type="match status" value="1"/>
</dbReference>
<evidence type="ECO:0000313" key="2">
    <source>
        <dbReference type="Proteomes" id="UP000786811"/>
    </source>
</evidence>
<reference evidence="1" key="1">
    <citation type="submission" date="2021-04" db="EMBL/GenBank/DDBJ databases">
        <authorList>
            <person name="Chebbi M.A.C M."/>
        </authorList>
    </citation>
    <scope>NUCLEOTIDE SEQUENCE</scope>
</reference>
<gene>
    <name evidence="1" type="ORF">HICCMSTLAB_LOCUS1595</name>
</gene>
<dbReference type="EMBL" id="CAJNRD030001116">
    <property type="protein sequence ID" value="CAG5075441.1"/>
    <property type="molecule type" value="Genomic_DNA"/>
</dbReference>
<name>A0A8J2ECQ2_COTCN</name>
<dbReference type="GO" id="GO:0003676">
    <property type="term" value="F:nucleic acid binding"/>
    <property type="evidence" value="ECO:0007669"/>
    <property type="project" value="InterPro"/>
</dbReference>
<evidence type="ECO:0008006" key="3">
    <source>
        <dbReference type="Google" id="ProtNLM"/>
    </source>
</evidence>
<keyword evidence="2" id="KW-1185">Reference proteome</keyword>
<dbReference type="InterPro" id="IPR012337">
    <property type="entry name" value="RNaseH-like_sf"/>
</dbReference>
<dbReference type="AlphaFoldDB" id="A0A8J2ECQ2"/>
<sequence>MELIDQDRLTTAPETLRLLFCELLEYYTDGSVVKGKSGYAIISNSSTIATRRANDNNSIFTCESEAILHTLEIIKERQDTAKSTVFSDSLSTLRAIKNQKHLRDSSNI</sequence>
<accession>A0A8J2ECQ2</accession>
<organism evidence="1 2">
    <name type="scientific">Cotesia congregata</name>
    <name type="common">Parasitoid wasp</name>
    <name type="synonym">Apanteles congregatus</name>
    <dbReference type="NCBI Taxonomy" id="51543"/>
    <lineage>
        <taxon>Eukaryota</taxon>
        <taxon>Metazoa</taxon>
        <taxon>Ecdysozoa</taxon>
        <taxon>Arthropoda</taxon>
        <taxon>Hexapoda</taxon>
        <taxon>Insecta</taxon>
        <taxon>Pterygota</taxon>
        <taxon>Neoptera</taxon>
        <taxon>Endopterygota</taxon>
        <taxon>Hymenoptera</taxon>
        <taxon>Apocrita</taxon>
        <taxon>Ichneumonoidea</taxon>
        <taxon>Braconidae</taxon>
        <taxon>Microgastrinae</taxon>
        <taxon>Cotesia</taxon>
    </lineage>
</organism>
<proteinExistence type="predicted"/>
<dbReference type="Gene3D" id="3.30.420.10">
    <property type="entry name" value="Ribonuclease H-like superfamily/Ribonuclease H"/>
    <property type="match status" value="1"/>
</dbReference>
<protein>
    <recommendedName>
        <fullName evidence="3">RNase H type-1 domain-containing protein</fullName>
    </recommendedName>
</protein>
<dbReference type="InterPro" id="IPR036397">
    <property type="entry name" value="RNaseH_sf"/>
</dbReference>
<evidence type="ECO:0000313" key="1">
    <source>
        <dbReference type="EMBL" id="CAG5075441.1"/>
    </source>
</evidence>
<comment type="caution">
    <text evidence="1">The sequence shown here is derived from an EMBL/GenBank/DDBJ whole genome shotgun (WGS) entry which is preliminary data.</text>
</comment>
<dbReference type="Proteomes" id="UP000786811">
    <property type="component" value="Unassembled WGS sequence"/>
</dbReference>